<evidence type="ECO:0000256" key="1">
    <source>
        <dbReference type="SAM" id="MobiDB-lite"/>
    </source>
</evidence>
<sequence length="117" mass="12997">MATLTKSTRQLRREHGRCGDPACMQQCPLSPASSDGFHSNGDGSGRKGNDRKEEERDWDGQPEGDGQPEAYLQIPRWRRRALQQGEDILNSCNMVHVSVPLFPLAISSSSGVENDWT</sequence>
<evidence type="ECO:0000313" key="3">
    <source>
        <dbReference type="Proteomes" id="UP001054889"/>
    </source>
</evidence>
<comment type="caution">
    <text evidence="2">The sequence shown here is derived from an EMBL/GenBank/DDBJ whole genome shotgun (WGS) entry which is preliminary data.</text>
</comment>
<protein>
    <submittedName>
        <fullName evidence="2">Uncharacterized protein</fullName>
    </submittedName>
</protein>
<reference evidence="2" key="2">
    <citation type="submission" date="2021-12" db="EMBL/GenBank/DDBJ databases">
        <title>Resequencing data analysis of finger millet.</title>
        <authorList>
            <person name="Hatakeyama M."/>
            <person name="Aluri S."/>
            <person name="Balachadran M.T."/>
            <person name="Sivarajan S.R."/>
            <person name="Poveda L."/>
            <person name="Shimizu-Inatsugi R."/>
            <person name="Schlapbach R."/>
            <person name="Sreeman S.M."/>
            <person name="Shimizu K.K."/>
        </authorList>
    </citation>
    <scope>NUCLEOTIDE SEQUENCE</scope>
</reference>
<accession>A0AAV5E475</accession>
<dbReference type="Proteomes" id="UP001054889">
    <property type="component" value="Unassembled WGS sequence"/>
</dbReference>
<keyword evidence="3" id="KW-1185">Reference proteome</keyword>
<evidence type="ECO:0000313" key="2">
    <source>
        <dbReference type="EMBL" id="GJN18194.1"/>
    </source>
</evidence>
<feature type="region of interest" description="Disordered" evidence="1">
    <location>
        <begin position="1"/>
        <end position="71"/>
    </location>
</feature>
<name>A0AAV5E475_ELECO</name>
<organism evidence="2 3">
    <name type="scientific">Eleusine coracana subsp. coracana</name>
    <dbReference type="NCBI Taxonomy" id="191504"/>
    <lineage>
        <taxon>Eukaryota</taxon>
        <taxon>Viridiplantae</taxon>
        <taxon>Streptophyta</taxon>
        <taxon>Embryophyta</taxon>
        <taxon>Tracheophyta</taxon>
        <taxon>Spermatophyta</taxon>
        <taxon>Magnoliopsida</taxon>
        <taxon>Liliopsida</taxon>
        <taxon>Poales</taxon>
        <taxon>Poaceae</taxon>
        <taxon>PACMAD clade</taxon>
        <taxon>Chloridoideae</taxon>
        <taxon>Cynodonteae</taxon>
        <taxon>Eleusininae</taxon>
        <taxon>Eleusine</taxon>
    </lineage>
</organism>
<dbReference type="AlphaFoldDB" id="A0AAV5E475"/>
<proteinExistence type="predicted"/>
<feature type="compositionally biased region" description="Polar residues" evidence="1">
    <location>
        <begin position="27"/>
        <end position="37"/>
    </location>
</feature>
<dbReference type="EMBL" id="BQKI01000073">
    <property type="protein sequence ID" value="GJN18194.1"/>
    <property type="molecule type" value="Genomic_DNA"/>
</dbReference>
<reference evidence="2" key="1">
    <citation type="journal article" date="2018" name="DNA Res.">
        <title>Multiple hybrid de novo genome assembly of finger millet, an orphan allotetraploid crop.</title>
        <authorList>
            <person name="Hatakeyama M."/>
            <person name="Aluri S."/>
            <person name="Balachadran M.T."/>
            <person name="Sivarajan S.R."/>
            <person name="Patrignani A."/>
            <person name="Gruter S."/>
            <person name="Poveda L."/>
            <person name="Shimizu-Inatsugi R."/>
            <person name="Baeten J."/>
            <person name="Francoijs K.J."/>
            <person name="Nataraja K.N."/>
            <person name="Reddy Y.A.N."/>
            <person name="Phadnis S."/>
            <person name="Ravikumar R.L."/>
            <person name="Schlapbach R."/>
            <person name="Sreeman S.M."/>
            <person name="Shimizu K.K."/>
        </authorList>
    </citation>
    <scope>NUCLEOTIDE SEQUENCE</scope>
</reference>
<feature type="compositionally biased region" description="Basic and acidic residues" evidence="1">
    <location>
        <begin position="44"/>
        <end position="59"/>
    </location>
</feature>
<gene>
    <name evidence="2" type="primary">gb05331</name>
    <name evidence="2" type="ORF">PR202_gb05331</name>
</gene>